<name>A0A918PXG4_9ACTN</name>
<organism evidence="1 2">
    <name type="scientific">Streptomyces poonensis</name>
    <dbReference type="NCBI Taxonomy" id="68255"/>
    <lineage>
        <taxon>Bacteria</taxon>
        <taxon>Bacillati</taxon>
        <taxon>Actinomycetota</taxon>
        <taxon>Actinomycetes</taxon>
        <taxon>Kitasatosporales</taxon>
        <taxon>Streptomycetaceae</taxon>
        <taxon>Streptomyces</taxon>
    </lineage>
</organism>
<dbReference type="Gene3D" id="3.30.1240.10">
    <property type="match status" value="1"/>
</dbReference>
<dbReference type="Gene3D" id="3.40.50.1000">
    <property type="entry name" value="HAD superfamily/HAD-like"/>
    <property type="match status" value="1"/>
</dbReference>
<dbReference type="PANTHER" id="PTHR10000">
    <property type="entry name" value="PHOSPHOSERINE PHOSPHATASE"/>
    <property type="match status" value="1"/>
</dbReference>
<keyword evidence="1" id="KW-0378">Hydrolase</keyword>
<dbReference type="GO" id="GO:0016791">
    <property type="term" value="F:phosphatase activity"/>
    <property type="evidence" value="ECO:0007669"/>
    <property type="project" value="UniProtKB-ARBA"/>
</dbReference>
<dbReference type="InterPro" id="IPR006379">
    <property type="entry name" value="HAD-SF_hydro_IIB"/>
</dbReference>
<protein>
    <submittedName>
        <fullName evidence="1">Hydrolase</fullName>
    </submittedName>
</protein>
<evidence type="ECO:0000313" key="2">
    <source>
        <dbReference type="Proteomes" id="UP000622166"/>
    </source>
</evidence>
<comment type="caution">
    <text evidence="1">The sequence shown here is derived from an EMBL/GenBank/DDBJ whole genome shotgun (WGS) entry which is preliminary data.</text>
</comment>
<sequence length="275" mass="28661">MTDAATAPLPYRLIATDLDGTLLRSDDTVSERTRAALAAATAAGAAHIVVTGRAAPWTKPILKDLGYEGLAVCAQGAQVYHAGEDRLLTSVTLDRQLATLALAKIEAEVGPLLLAVSRDGLDGEVLVAPGYRVHDGPLPYQPIRDAADIWAAPLNKVYIQHPSLSDDELAEVSRQVAGGLVGVVMAGEGIVEILPLGLTKATGLSLAARRLGCRASDTLAFGDMPNDIPMFAWAACGVAMANAHQDLKDVADEVTASNEKDGIAVVLERLLAGKA</sequence>
<dbReference type="GO" id="GO:0005829">
    <property type="term" value="C:cytosol"/>
    <property type="evidence" value="ECO:0007669"/>
    <property type="project" value="TreeGrafter"/>
</dbReference>
<reference evidence="1" key="1">
    <citation type="journal article" date="2014" name="Int. J. Syst. Evol. Microbiol.">
        <title>Complete genome sequence of Corynebacterium casei LMG S-19264T (=DSM 44701T), isolated from a smear-ripened cheese.</title>
        <authorList>
            <consortium name="US DOE Joint Genome Institute (JGI-PGF)"/>
            <person name="Walter F."/>
            <person name="Albersmeier A."/>
            <person name="Kalinowski J."/>
            <person name="Ruckert C."/>
        </authorList>
    </citation>
    <scope>NUCLEOTIDE SEQUENCE</scope>
    <source>
        <strain evidence="1">JCM 4815</strain>
    </source>
</reference>
<dbReference type="EMBL" id="BMVW01000011">
    <property type="protein sequence ID" value="GGZ24027.1"/>
    <property type="molecule type" value="Genomic_DNA"/>
</dbReference>
<keyword evidence="2" id="KW-1185">Reference proteome</keyword>
<gene>
    <name evidence="1" type="ORF">GCM10010365_50280</name>
</gene>
<dbReference type="Proteomes" id="UP000622166">
    <property type="component" value="Unassembled WGS sequence"/>
</dbReference>
<dbReference type="InterPro" id="IPR036412">
    <property type="entry name" value="HAD-like_sf"/>
</dbReference>
<dbReference type="PANTHER" id="PTHR10000:SF8">
    <property type="entry name" value="HAD SUPERFAMILY HYDROLASE-LIKE, TYPE 3"/>
    <property type="match status" value="1"/>
</dbReference>
<dbReference type="GO" id="GO:0000287">
    <property type="term" value="F:magnesium ion binding"/>
    <property type="evidence" value="ECO:0007669"/>
    <property type="project" value="TreeGrafter"/>
</dbReference>
<dbReference type="AlphaFoldDB" id="A0A918PXG4"/>
<dbReference type="Pfam" id="PF08282">
    <property type="entry name" value="Hydrolase_3"/>
    <property type="match status" value="1"/>
</dbReference>
<dbReference type="InterPro" id="IPR000150">
    <property type="entry name" value="Cof"/>
</dbReference>
<proteinExistence type="predicted"/>
<dbReference type="RefSeq" id="WP_189862798.1">
    <property type="nucleotide sequence ID" value="NZ_BMVW01000011.1"/>
</dbReference>
<dbReference type="SFLD" id="SFLDG01140">
    <property type="entry name" value="C2.B:_Phosphomannomutase_and_P"/>
    <property type="match status" value="1"/>
</dbReference>
<accession>A0A918PXG4</accession>
<dbReference type="NCBIfam" id="TIGR01484">
    <property type="entry name" value="HAD-SF-IIB"/>
    <property type="match status" value="1"/>
</dbReference>
<evidence type="ECO:0000313" key="1">
    <source>
        <dbReference type="EMBL" id="GGZ24027.1"/>
    </source>
</evidence>
<dbReference type="InterPro" id="IPR023214">
    <property type="entry name" value="HAD_sf"/>
</dbReference>
<dbReference type="SUPFAM" id="SSF56784">
    <property type="entry name" value="HAD-like"/>
    <property type="match status" value="1"/>
</dbReference>
<dbReference type="SFLD" id="SFLDS00003">
    <property type="entry name" value="Haloacid_Dehalogenase"/>
    <property type="match status" value="1"/>
</dbReference>
<reference evidence="1" key="2">
    <citation type="submission" date="2020-09" db="EMBL/GenBank/DDBJ databases">
        <authorList>
            <person name="Sun Q."/>
            <person name="Ohkuma M."/>
        </authorList>
    </citation>
    <scope>NUCLEOTIDE SEQUENCE</scope>
    <source>
        <strain evidence="1">JCM 4815</strain>
    </source>
</reference>
<dbReference type="NCBIfam" id="TIGR00099">
    <property type="entry name" value="Cof-subfamily"/>
    <property type="match status" value="1"/>
</dbReference>